<dbReference type="Pfam" id="PF07738">
    <property type="entry name" value="Sad1_UNC"/>
    <property type="match status" value="2"/>
</dbReference>
<sequence>MDTTPKRVSNSMTSPPGSEARATESDEWAPVRRSLRSGLVQRDGSVQSVTSDDSKSSKSKTRRSIAGSAVPATAAVERTPRKSSRLRALADSTSSFSSSSVADSDSLASSDNNSSDISRSKRLRKSTLSDAPQSNASTPAARTPRRTRASLPAIAGSPAVAAMAHRRRSNFVGALMSDDPDIDSEATLDEDYPEKDSDEDEPLENLNVQPPRSPWNKLVSMVSAVSPIRLFGTTAVAEEDNDGDEDDEFLEDIEGYKREADDIDEEDMDSGAEGASDDSNNDEFGIELDFGEEYEESEDSGSASISNYASQPILLVSTALSFVASCLYHFIISPLTVWSRLTRGFKLVAVALLVAGTATLFIHNNPAFTPSYLQTPISQIMPSQLVSNWNAWTPQTFDEFVKDDVVTPLREWYNLMIVGNANRIWKARTLLIPSFGRQRNQSEDSAKSYTAWISGFRPVNWNDLLLQLRPRTSSVLTSNNGPSDQLGLDTSFEPASHDWSKMETKLAARVKDLEAAIIKIQKDVNSKTSSLGSLEHAVKQIDTAVGGLKESQNALSSSLKTHTVASTEKNSGLDASVDAVSKAVGKLRAEIDVLSHASRDAKSDVNTRFQTMGEKMQVLTGDLDAVKKQVADSAKSLDARMLAVIHDHVPSMLVVAKTSAGDLILDPAFLAHLKDRFQTKEEQAAADAALRDFVSQKLVASTSGQVSAAQVESIVHSIVTELRVPNDLENQLQVLSNSIDAVKVHVSETVKRQLKDSLEHTVSKSDLQESLAVKAAEFHKAAKLLVNEALNGGNGEDESKVILTRAQVVALLETELAKTVQGLEKSLDDKLGAVSAQERAKVDMTAMKGVMNSLIKNALAKYAADGIGREDYALETNGAAVINALTSDGYTVASKSLVGRLLGHRKNMGWAPFIAINEGAAPTKCWAMNGTSGTLGIQLASPVIPLSFTVDHADKTLLVNKQIGVRSAPKDIELWAVTGSVKAFKALDLNDPKTRALVKPDGMPKQFAAGVLLSTQTFDPNFGSVQTFGVNKDAVRAIEKMGVTPKAVLLRILSNWGNEDYTCLYRVRVHGRA</sequence>
<evidence type="ECO:0000259" key="7">
    <source>
        <dbReference type="PROSITE" id="PS51469"/>
    </source>
</evidence>
<feature type="transmembrane region" description="Helical" evidence="6">
    <location>
        <begin position="313"/>
        <end position="332"/>
    </location>
</feature>
<evidence type="ECO:0000256" key="2">
    <source>
        <dbReference type="ARBA" id="ARBA00022692"/>
    </source>
</evidence>
<comment type="caution">
    <text evidence="8">The sequence shown here is derived from an EMBL/GenBank/DDBJ whole genome shotgun (WGS) entry which is preliminary data.</text>
</comment>
<feature type="transmembrane region" description="Helical" evidence="6">
    <location>
        <begin position="344"/>
        <end position="362"/>
    </location>
</feature>
<dbReference type="Gene3D" id="1.10.287.1490">
    <property type="match status" value="1"/>
</dbReference>
<comment type="subcellular location">
    <subcellularLocation>
        <location evidence="1">Membrane</location>
    </subcellularLocation>
</comment>
<dbReference type="OrthoDB" id="342281at2759"/>
<feature type="compositionally biased region" description="Acidic residues" evidence="5">
    <location>
        <begin position="261"/>
        <end position="284"/>
    </location>
</feature>
<evidence type="ECO:0000313" key="9">
    <source>
        <dbReference type="Proteomes" id="UP000320333"/>
    </source>
</evidence>
<dbReference type="GO" id="GO:0005635">
    <property type="term" value="C:nuclear envelope"/>
    <property type="evidence" value="ECO:0007669"/>
    <property type="project" value="TreeGrafter"/>
</dbReference>
<accession>A0A507FG34</accession>
<dbReference type="EMBL" id="QEAP01000112">
    <property type="protein sequence ID" value="TPX74715.1"/>
    <property type="molecule type" value="Genomic_DNA"/>
</dbReference>
<keyword evidence="4 6" id="KW-0472">Membrane</keyword>
<feature type="compositionally biased region" description="Polar residues" evidence="5">
    <location>
        <begin position="1"/>
        <end position="16"/>
    </location>
</feature>
<evidence type="ECO:0000256" key="3">
    <source>
        <dbReference type="ARBA" id="ARBA00022989"/>
    </source>
</evidence>
<name>A0A507FG34_9FUNG</name>
<dbReference type="InterPro" id="IPR012919">
    <property type="entry name" value="SUN_dom"/>
</dbReference>
<gene>
    <name evidence="8" type="ORF">CcCBS67573_g04022</name>
</gene>
<dbReference type="Proteomes" id="UP000320333">
    <property type="component" value="Unassembled WGS sequence"/>
</dbReference>
<reference evidence="8 9" key="1">
    <citation type="journal article" date="2019" name="Sci. Rep.">
        <title>Comparative genomics of chytrid fungi reveal insights into the obligate biotrophic and pathogenic lifestyle of Synchytrium endobioticum.</title>
        <authorList>
            <person name="van de Vossenberg B.T.L.H."/>
            <person name="Warris S."/>
            <person name="Nguyen H.D.T."/>
            <person name="van Gent-Pelzer M.P.E."/>
            <person name="Joly D.L."/>
            <person name="van de Geest H.C."/>
            <person name="Bonants P.J.M."/>
            <person name="Smith D.S."/>
            <person name="Levesque C.A."/>
            <person name="van der Lee T.A.J."/>
        </authorList>
    </citation>
    <scope>NUCLEOTIDE SEQUENCE [LARGE SCALE GENOMIC DNA]</scope>
    <source>
        <strain evidence="8 9">CBS 675.73</strain>
    </source>
</reference>
<dbReference type="InterPro" id="IPR045119">
    <property type="entry name" value="SUN1-5"/>
</dbReference>
<dbReference type="STRING" id="246404.A0A507FG34"/>
<protein>
    <recommendedName>
        <fullName evidence="7">SUN domain-containing protein</fullName>
    </recommendedName>
</protein>
<feature type="compositionally biased region" description="Low complexity" evidence="5">
    <location>
        <begin position="91"/>
        <end position="117"/>
    </location>
</feature>
<dbReference type="AlphaFoldDB" id="A0A507FG34"/>
<evidence type="ECO:0000313" key="8">
    <source>
        <dbReference type="EMBL" id="TPX74715.1"/>
    </source>
</evidence>
<evidence type="ECO:0000256" key="4">
    <source>
        <dbReference type="ARBA" id="ARBA00023136"/>
    </source>
</evidence>
<organism evidence="8 9">
    <name type="scientific">Chytriomyces confervae</name>
    <dbReference type="NCBI Taxonomy" id="246404"/>
    <lineage>
        <taxon>Eukaryota</taxon>
        <taxon>Fungi</taxon>
        <taxon>Fungi incertae sedis</taxon>
        <taxon>Chytridiomycota</taxon>
        <taxon>Chytridiomycota incertae sedis</taxon>
        <taxon>Chytridiomycetes</taxon>
        <taxon>Chytridiales</taxon>
        <taxon>Chytriomycetaceae</taxon>
        <taxon>Chytriomyces</taxon>
    </lineage>
</organism>
<dbReference type="GO" id="GO:0043495">
    <property type="term" value="F:protein-membrane adaptor activity"/>
    <property type="evidence" value="ECO:0007669"/>
    <property type="project" value="TreeGrafter"/>
</dbReference>
<dbReference type="PANTHER" id="PTHR12911:SF8">
    <property type="entry name" value="KLAROID PROTEIN-RELATED"/>
    <property type="match status" value="1"/>
</dbReference>
<keyword evidence="9" id="KW-1185">Reference proteome</keyword>
<dbReference type="PANTHER" id="PTHR12911">
    <property type="entry name" value="SAD1/UNC-84-LIKE PROTEIN-RELATED"/>
    <property type="match status" value="1"/>
</dbReference>
<proteinExistence type="predicted"/>
<evidence type="ECO:0000256" key="6">
    <source>
        <dbReference type="SAM" id="Phobius"/>
    </source>
</evidence>
<feature type="region of interest" description="Disordered" evidence="5">
    <location>
        <begin position="1"/>
        <end position="214"/>
    </location>
</feature>
<dbReference type="PROSITE" id="PS51469">
    <property type="entry name" value="SUN"/>
    <property type="match status" value="1"/>
</dbReference>
<feature type="region of interest" description="Disordered" evidence="5">
    <location>
        <begin position="258"/>
        <end position="284"/>
    </location>
</feature>
<keyword evidence="2 6" id="KW-0812">Transmembrane</keyword>
<dbReference type="GO" id="GO:0016020">
    <property type="term" value="C:membrane"/>
    <property type="evidence" value="ECO:0007669"/>
    <property type="project" value="UniProtKB-SubCell"/>
</dbReference>
<evidence type="ECO:0000256" key="5">
    <source>
        <dbReference type="SAM" id="MobiDB-lite"/>
    </source>
</evidence>
<feature type="domain" description="SUN" evidence="7">
    <location>
        <begin position="878"/>
        <end position="1073"/>
    </location>
</feature>
<evidence type="ECO:0000256" key="1">
    <source>
        <dbReference type="ARBA" id="ARBA00004370"/>
    </source>
</evidence>
<feature type="compositionally biased region" description="Acidic residues" evidence="5">
    <location>
        <begin position="178"/>
        <end position="203"/>
    </location>
</feature>
<keyword evidence="3 6" id="KW-1133">Transmembrane helix</keyword>
<dbReference type="Gene3D" id="2.60.120.260">
    <property type="entry name" value="Galactose-binding domain-like"/>
    <property type="match status" value="1"/>
</dbReference>